<feature type="transmembrane region" description="Helical" evidence="1">
    <location>
        <begin position="27"/>
        <end position="49"/>
    </location>
</feature>
<dbReference type="Proteomes" id="UP001221757">
    <property type="component" value="Unassembled WGS sequence"/>
</dbReference>
<gene>
    <name evidence="2" type="ORF">B0H17DRAFT_636725</name>
</gene>
<name>A0AAD7GHL0_MYCRO</name>
<proteinExistence type="predicted"/>
<accession>A0AAD7GHL0</accession>
<dbReference type="AlphaFoldDB" id="A0AAD7GHL0"/>
<keyword evidence="1" id="KW-0812">Transmembrane</keyword>
<dbReference type="EMBL" id="JARKIE010000072">
    <property type="protein sequence ID" value="KAJ7689396.1"/>
    <property type="molecule type" value="Genomic_DNA"/>
</dbReference>
<keyword evidence="3" id="KW-1185">Reference proteome</keyword>
<protein>
    <submittedName>
        <fullName evidence="2">Uncharacterized protein</fullName>
    </submittedName>
</protein>
<organism evidence="2 3">
    <name type="scientific">Mycena rosella</name>
    <name type="common">Pink bonnet</name>
    <name type="synonym">Agaricus rosellus</name>
    <dbReference type="NCBI Taxonomy" id="1033263"/>
    <lineage>
        <taxon>Eukaryota</taxon>
        <taxon>Fungi</taxon>
        <taxon>Dikarya</taxon>
        <taxon>Basidiomycota</taxon>
        <taxon>Agaricomycotina</taxon>
        <taxon>Agaricomycetes</taxon>
        <taxon>Agaricomycetidae</taxon>
        <taxon>Agaricales</taxon>
        <taxon>Marasmiineae</taxon>
        <taxon>Mycenaceae</taxon>
        <taxon>Mycena</taxon>
    </lineage>
</organism>
<evidence type="ECO:0000256" key="1">
    <source>
        <dbReference type="SAM" id="Phobius"/>
    </source>
</evidence>
<reference evidence="2" key="1">
    <citation type="submission" date="2023-03" db="EMBL/GenBank/DDBJ databases">
        <title>Massive genome expansion in bonnet fungi (Mycena s.s.) driven by repeated elements and novel gene families across ecological guilds.</title>
        <authorList>
            <consortium name="Lawrence Berkeley National Laboratory"/>
            <person name="Harder C.B."/>
            <person name="Miyauchi S."/>
            <person name="Viragh M."/>
            <person name="Kuo A."/>
            <person name="Thoen E."/>
            <person name="Andreopoulos B."/>
            <person name="Lu D."/>
            <person name="Skrede I."/>
            <person name="Drula E."/>
            <person name="Henrissat B."/>
            <person name="Morin E."/>
            <person name="Kohler A."/>
            <person name="Barry K."/>
            <person name="LaButti K."/>
            <person name="Morin E."/>
            <person name="Salamov A."/>
            <person name="Lipzen A."/>
            <person name="Mereny Z."/>
            <person name="Hegedus B."/>
            <person name="Baldrian P."/>
            <person name="Stursova M."/>
            <person name="Weitz H."/>
            <person name="Taylor A."/>
            <person name="Grigoriev I.V."/>
            <person name="Nagy L.G."/>
            <person name="Martin F."/>
            <person name="Kauserud H."/>
        </authorList>
    </citation>
    <scope>NUCLEOTIDE SEQUENCE</scope>
    <source>
        <strain evidence="2">CBHHK067</strain>
    </source>
</reference>
<evidence type="ECO:0000313" key="3">
    <source>
        <dbReference type="Proteomes" id="UP001221757"/>
    </source>
</evidence>
<keyword evidence="1" id="KW-1133">Transmembrane helix</keyword>
<evidence type="ECO:0000313" key="2">
    <source>
        <dbReference type="EMBL" id="KAJ7689396.1"/>
    </source>
</evidence>
<sequence length="167" mass="17829">MHVRWTHSFLPSSFFLLLPPPFNLHLIIMYFASIALTLVLSLSGVVYGAPMPRDTNPPQVCTGTNGSGTCTNLNFAPTDSNGNPKDSSPSCTNVSNAKSLVMDVSDDCETFPFSDCVFINPANPDDIGVVNEVFSDEPEAGDLSSIPQIASISCSRIDGLVNGLFPQ</sequence>
<keyword evidence="1" id="KW-0472">Membrane</keyword>
<comment type="caution">
    <text evidence="2">The sequence shown here is derived from an EMBL/GenBank/DDBJ whole genome shotgun (WGS) entry which is preliminary data.</text>
</comment>